<evidence type="ECO:0000313" key="2">
    <source>
        <dbReference type="Proteomes" id="UP000287651"/>
    </source>
</evidence>
<sequence>MSLRMQGEVWWLLDVPTAKFKVLSRLIAEQSVRVFKGVKANYESNQVPWRQPWKLKSLGDDIRRISSNVKVISSVYIPRQFNLLSHSIAKLSSSLHFLAYGEMKPPLVSNKTEKKEIDGGTGRRISKTLPLEIMITRTDLLGGDFPAGVVLPNGGDDGGDAGAGVAAPDEIVAGGFDVELVFAGRDGGQDEGLGVVDVVVGGGRGEAGLDCLVDAEDEKDEEKGGEELEEGGLFVTPRQDEVLPQQGRILLRHQGRAALQLHGRNDRKPFFCLFAIPRTAG</sequence>
<reference evidence="1 2" key="1">
    <citation type="journal article" date="2014" name="Agronomy (Basel)">
        <title>A Draft Genome Sequence for Ensete ventricosum, the Drought-Tolerant Tree Against Hunger.</title>
        <authorList>
            <person name="Harrison J."/>
            <person name="Moore K.A."/>
            <person name="Paszkiewicz K."/>
            <person name="Jones T."/>
            <person name="Grant M."/>
            <person name="Ambacheew D."/>
            <person name="Muzemil S."/>
            <person name="Studholme D.J."/>
        </authorList>
    </citation>
    <scope>NUCLEOTIDE SEQUENCE [LARGE SCALE GENOMIC DNA]</scope>
</reference>
<name>A0A426YCX7_ENSVE</name>
<gene>
    <name evidence="1" type="ORF">B296_00051182</name>
</gene>
<organism evidence="1 2">
    <name type="scientific">Ensete ventricosum</name>
    <name type="common">Abyssinian banana</name>
    <name type="synonym">Musa ensete</name>
    <dbReference type="NCBI Taxonomy" id="4639"/>
    <lineage>
        <taxon>Eukaryota</taxon>
        <taxon>Viridiplantae</taxon>
        <taxon>Streptophyta</taxon>
        <taxon>Embryophyta</taxon>
        <taxon>Tracheophyta</taxon>
        <taxon>Spermatophyta</taxon>
        <taxon>Magnoliopsida</taxon>
        <taxon>Liliopsida</taxon>
        <taxon>Zingiberales</taxon>
        <taxon>Musaceae</taxon>
        <taxon>Ensete</taxon>
    </lineage>
</organism>
<accession>A0A426YCX7</accession>
<comment type="caution">
    <text evidence="1">The sequence shown here is derived from an EMBL/GenBank/DDBJ whole genome shotgun (WGS) entry which is preliminary data.</text>
</comment>
<dbReference type="AlphaFoldDB" id="A0A426YCX7"/>
<dbReference type="EMBL" id="AMZH03013247">
    <property type="protein sequence ID" value="RRT49599.1"/>
    <property type="molecule type" value="Genomic_DNA"/>
</dbReference>
<proteinExistence type="predicted"/>
<evidence type="ECO:0000313" key="1">
    <source>
        <dbReference type="EMBL" id="RRT49599.1"/>
    </source>
</evidence>
<dbReference type="Proteomes" id="UP000287651">
    <property type="component" value="Unassembled WGS sequence"/>
</dbReference>
<protein>
    <submittedName>
        <fullName evidence="1">Uncharacterized protein</fullName>
    </submittedName>
</protein>